<proteinExistence type="predicted"/>
<feature type="domain" description="Nucleolus and neural progenitor protein-like N-terminal" evidence="2">
    <location>
        <begin position="7"/>
        <end position="159"/>
    </location>
</feature>
<evidence type="ECO:0000256" key="1">
    <source>
        <dbReference type="SAM" id="MobiDB-lite"/>
    </source>
</evidence>
<feature type="compositionally biased region" description="Basic and acidic residues" evidence="1">
    <location>
        <begin position="259"/>
        <end position="269"/>
    </location>
</feature>
<dbReference type="PANTHER" id="PTHR34786">
    <property type="entry name" value="OS09G0504900 PROTEIN"/>
    <property type="match status" value="1"/>
</dbReference>
<comment type="caution">
    <text evidence="3">The sequence shown here is derived from an EMBL/GenBank/DDBJ whole genome shotgun (WGS) entry which is preliminary data.</text>
</comment>
<dbReference type="AlphaFoldDB" id="A0AAV3PUJ0"/>
<name>A0AAV3PUJ0_LITER</name>
<accession>A0AAV3PUJ0</accession>
<evidence type="ECO:0000259" key="2">
    <source>
        <dbReference type="Pfam" id="PF14780"/>
    </source>
</evidence>
<dbReference type="Pfam" id="PF14780">
    <property type="entry name" value="NEPRO_N"/>
    <property type="match status" value="1"/>
</dbReference>
<dbReference type="Proteomes" id="UP001454036">
    <property type="component" value="Unassembled WGS sequence"/>
</dbReference>
<dbReference type="EMBL" id="BAABME010002511">
    <property type="protein sequence ID" value="GAA0154958.1"/>
    <property type="molecule type" value="Genomic_DNA"/>
</dbReference>
<dbReference type="InterPro" id="IPR027951">
    <property type="entry name" value="Nepro_N"/>
</dbReference>
<sequence>MEPDIEIVEQRLKSFLVQLQTEYRILDRIVYKNKNQHRRCSYFQFLLKVRRDLRLLQSANLEEILNATFIVISGNRPRQKVQVLESLKRRKGYGGKYNLLERLLGVARLLAQMIEPMLRGATEISVLLAQSFFMRFSLTILSLLARLRVLVQQMLLDIVLAFNTVSSMTKKEQAVKLNQQGFEVYREYFPIKEQVITTLECVWQTDKFLLIEKMNEAETKSQGENSLKDFSAAAPIIQYESFEVSLGDGESTMDSNHTSGEHSTKEGKDQMISSSGLILNHNDKKQVEEPEASFEKIFQIEGGLSRNSEFAPNPLKRKSASKEKVAFISIKKPAPAQIDSGFGLKVPEKGEGDEEDPLINLFNDENTKRSIF</sequence>
<evidence type="ECO:0000313" key="4">
    <source>
        <dbReference type="Proteomes" id="UP001454036"/>
    </source>
</evidence>
<evidence type="ECO:0000313" key="3">
    <source>
        <dbReference type="EMBL" id="GAA0154958.1"/>
    </source>
</evidence>
<feature type="region of interest" description="Disordered" evidence="1">
    <location>
        <begin position="247"/>
        <end position="270"/>
    </location>
</feature>
<reference evidence="3 4" key="1">
    <citation type="submission" date="2024-01" db="EMBL/GenBank/DDBJ databases">
        <title>The complete chloroplast genome sequence of Lithospermum erythrorhizon: insights into the phylogenetic relationship among Boraginaceae species and the maternal lineages of purple gromwells.</title>
        <authorList>
            <person name="Okada T."/>
            <person name="Watanabe K."/>
        </authorList>
    </citation>
    <scope>NUCLEOTIDE SEQUENCE [LARGE SCALE GENOMIC DNA]</scope>
</reference>
<organism evidence="3 4">
    <name type="scientific">Lithospermum erythrorhizon</name>
    <name type="common">Purple gromwell</name>
    <name type="synonym">Lithospermum officinale var. erythrorhizon</name>
    <dbReference type="NCBI Taxonomy" id="34254"/>
    <lineage>
        <taxon>Eukaryota</taxon>
        <taxon>Viridiplantae</taxon>
        <taxon>Streptophyta</taxon>
        <taxon>Embryophyta</taxon>
        <taxon>Tracheophyta</taxon>
        <taxon>Spermatophyta</taxon>
        <taxon>Magnoliopsida</taxon>
        <taxon>eudicotyledons</taxon>
        <taxon>Gunneridae</taxon>
        <taxon>Pentapetalae</taxon>
        <taxon>asterids</taxon>
        <taxon>lamiids</taxon>
        <taxon>Boraginales</taxon>
        <taxon>Boraginaceae</taxon>
        <taxon>Boraginoideae</taxon>
        <taxon>Lithospermeae</taxon>
        <taxon>Lithospermum</taxon>
    </lineage>
</organism>
<keyword evidence="4" id="KW-1185">Reference proteome</keyword>
<protein>
    <recommendedName>
        <fullName evidence="2">Nucleolus and neural progenitor protein-like N-terminal domain-containing protein</fullName>
    </recommendedName>
</protein>
<dbReference type="PANTHER" id="PTHR34786:SF1">
    <property type="entry name" value="OS09G0504900 PROTEIN"/>
    <property type="match status" value="1"/>
</dbReference>
<feature type="region of interest" description="Disordered" evidence="1">
    <location>
        <begin position="339"/>
        <end position="359"/>
    </location>
</feature>
<gene>
    <name evidence="3" type="ORF">LIER_12795</name>
</gene>